<feature type="domain" description="Agenet" evidence="5">
    <location>
        <begin position="238"/>
        <end position="294"/>
    </location>
</feature>
<keyword evidence="2" id="KW-0341">Growth regulation</keyword>
<reference evidence="6 7" key="1">
    <citation type="submission" date="2018-10" db="EMBL/GenBank/DDBJ databases">
        <title>A high-quality apple genome assembly.</title>
        <authorList>
            <person name="Hu J."/>
        </authorList>
    </citation>
    <scope>NUCLEOTIDE SEQUENCE [LARGE SCALE GENOMIC DNA]</scope>
    <source>
        <strain evidence="7">cv. HFTH1</strain>
        <tissue evidence="6">Young leaf</tissue>
    </source>
</reference>
<sequence length="1021" mass="112954">MVVKKGQSATHLGKDSKVEVCSNEDGFKGAWFPAKIIDSKPLIPATKKKRKSFSDGSSNSFSPTKAEVQYETLVSDVDPDKPLTEFVELGQIRPVPPDDNVDRPFEPGDKVDAFHLDAWWPGVVIKREEDAYTVGFMYPPDLLVLRRSELRSHWDLADGVWVRAKKEMMMVSNFSPGTAVEMNPDEERLFYAWFPAIYLGQLGIDSFLLQYKKSNNSDDKIVVRGHQIRPQPPNSTERDFNLLDKVDAFHGMGWWVGDITKVLKGNKYAVTLSCTRQEKEFSLSELRTHMDWTDGGWATMSHGKWITEVREFHFRRGSEAQSKHSCQSSKRDYELQSCESYGNSDVGTPLRKKTPCSRISVKIQSKPLSPCTDKLPYGKTNKKLKMSPQPKDDATILSLYKKLKGGHSDDSLSLEKPFARRTLVKTLNKESPVINVLKIAKLKVRGLDDQALTHFKRKGKKRSEIEKTGEVNIGDEHVMDNTESSGIKSESEATGGSHAGASCLLPMEGVGQNEDGVTSAVEGNGKRTALLVEGEEHNGGGSMAADCSNDIFELSMITRLDLKGEKHDGTGVVAQVESTETQVAKYKGSEDAMVEEEAVYSAMDIDKGITSITVGSSNPAGISEQQSEVRKQVETGVTGSEEAMRETETVNSTTDYLTQEGQVVVTGVLPKPSAHNQPLSLCINEVHSVKTIGGTSNLVGTANQEINGRQVEISVTGNLAGTPNQQNEVNGRQVETGVTDEADAEQNNMRQAETVDSPMGCSTKELQVAVTGISEKASAHDQPFLLCTSEMHSVKPTEGSSNPAETDNQQNEVTGTQVETGVTVNIEQQDSPDLPFVKSYPEIWEKVESMDAFRRYPQKPHFYPLVKCGELSRESLAIAKMLTFASLVEKTSKVNIEVPDDFFDSSFQEIGDLETFGFDVKAVRDRLNSLLEMKVQLGQLQDKSKEVEIQIAVQTQERKKHNEKISGVAKQIKDLQDQLVVLMSEDAAKGTEISRLQSEENAITESILSTRRNFEKLSEAW</sequence>
<accession>A0A498KUL5</accession>
<dbReference type="CDD" id="cd20405">
    <property type="entry name" value="Tudor_Agenet_AtDUF_rpt1_3"/>
    <property type="match status" value="1"/>
</dbReference>
<dbReference type="InterPro" id="IPR014002">
    <property type="entry name" value="Agenet_dom_plant"/>
</dbReference>
<dbReference type="InterPro" id="IPR008395">
    <property type="entry name" value="Agenet-like_dom"/>
</dbReference>
<keyword evidence="1" id="KW-0813">Transport</keyword>
<dbReference type="Pfam" id="PF05266">
    <property type="entry name" value="DUF724"/>
    <property type="match status" value="1"/>
</dbReference>
<comment type="caution">
    <text evidence="6">The sequence shown here is derived from an EMBL/GenBank/DDBJ whole genome shotgun (WGS) entry which is preliminary data.</text>
</comment>
<feature type="domain" description="Agenet" evidence="5">
    <location>
        <begin position="103"/>
        <end position="158"/>
    </location>
</feature>
<evidence type="ECO:0000313" key="7">
    <source>
        <dbReference type="Proteomes" id="UP000290289"/>
    </source>
</evidence>
<dbReference type="InterPro" id="IPR007930">
    <property type="entry name" value="DUF724"/>
</dbReference>
<dbReference type="Proteomes" id="UP000290289">
    <property type="component" value="Chromosome 1"/>
</dbReference>
<proteinExistence type="predicted"/>
<dbReference type="SMR" id="A0A498KUL5"/>
<evidence type="ECO:0000256" key="3">
    <source>
        <dbReference type="SAM" id="Coils"/>
    </source>
</evidence>
<dbReference type="CDD" id="cd20406">
    <property type="entry name" value="Tudor_Agenet_AtDUF_rpt2_4"/>
    <property type="match status" value="2"/>
</dbReference>
<dbReference type="PANTHER" id="PTHR31917:SF153">
    <property type="entry name" value="DUF724 DOMAIN-CONTAINING PROTEIN 3-RELATED"/>
    <property type="match status" value="1"/>
</dbReference>
<feature type="domain" description="Agenet" evidence="5">
    <location>
        <begin position="172"/>
        <end position="236"/>
    </location>
</feature>
<dbReference type="SMART" id="SM00743">
    <property type="entry name" value="Agenet"/>
    <property type="match status" value="4"/>
</dbReference>
<organism evidence="6 7">
    <name type="scientific">Malus domestica</name>
    <name type="common">Apple</name>
    <name type="synonym">Pyrus malus</name>
    <dbReference type="NCBI Taxonomy" id="3750"/>
    <lineage>
        <taxon>Eukaryota</taxon>
        <taxon>Viridiplantae</taxon>
        <taxon>Streptophyta</taxon>
        <taxon>Embryophyta</taxon>
        <taxon>Tracheophyta</taxon>
        <taxon>Spermatophyta</taxon>
        <taxon>Magnoliopsida</taxon>
        <taxon>eudicotyledons</taxon>
        <taxon>Gunneridae</taxon>
        <taxon>Pentapetalae</taxon>
        <taxon>rosids</taxon>
        <taxon>fabids</taxon>
        <taxon>Rosales</taxon>
        <taxon>Rosaceae</taxon>
        <taxon>Amygdaloideae</taxon>
        <taxon>Maleae</taxon>
        <taxon>Malus</taxon>
    </lineage>
</organism>
<feature type="coiled-coil region" evidence="3">
    <location>
        <begin position="930"/>
        <end position="978"/>
    </location>
</feature>
<dbReference type="AlphaFoldDB" id="A0A498KUL5"/>
<keyword evidence="3" id="KW-0175">Coiled coil</keyword>
<keyword evidence="7" id="KW-1185">Reference proteome</keyword>
<dbReference type="Pfam" id="PF05641">
    <property type="entry name" value="Agenet"/>
    <property type="match status" value="2"/>
</dbReference>
<gene>
    <name evidence="6" type="ORF">DVH24_022807</name>
</gene>
<feature type="region of interest" description="Disordered" evidence="4">
    <location>
        <begin position="474"/>
        <end position="504"/>
    </location>
</feature>
<name>A0A498KUL5_MALDO</name>
<evidence type="ECO:0000256" key="1">
    <source>
        <dbReference type="ARBA" id="ARBA00022448"/>
    </source>
</evidence>
<evidence type="ECO:0000259" key="5">
    <source>
        <dbReference type="SMART" id="SM00743"/>
    </source>
</evidence>
<feature type="domain" description="Agenet" evidence="5">
    <location>
        <begin position="10"/>
        <end position="100"/>
    </location>
</feature>
<dbReference type="EMBL" id="RDQH01000327">
    <property type="protein sequence ID" value="RXI08663.1"/>
    <property type="molecule type" value="Genomic_DNA"/>
</dbReference>
<evidence type="ECO:0000256" key="2">
    <source>
        <dbReference type="ARBA" id="ARBA00022604"/>
    </source>
</evidence>
<protein>
    <recommendedName>
        <fullName evidence="5">Agenet domain-containing protein</fullName>
    </recommendedName>
</protein>
<dbReference type="STRING" id="3750.A0A498KUL5"/>
<evidence type="ECO:0000313" key="6">
    <source>
        <dbReference type="EMBL" id="RXI08663.1"/>
    </source>
</evidence>
<evidence type="ECO:0000256" key="4">
    <source>
        <dbReference type="SAM" id="MobiDB-lite"/>
    </source>
</evidence>
<dbReference type="PANTHER" id="PTHR31917">
    <property type="entry name" value="AGENET DOMAIN-CONTAINING PROTEIN-RELATED"/>
    <property type="match status" value="1"/>
</dbReference>
<feature type="compositionally biased region" description="Polar residues" evidence="4">
    <location>
        <begin position="481"/>
        <end position="494"/>
    </location>
</feature>